<dbReference type="STRING" id="1798508.A3A35_02615"/>
<organism evidence="2 3">
    <name type="scientific">Candidatus Kaiserbacteria bacterium RIFCSPLOWO2_01_FULL_51_21</name>
    <dbReference type="NCBI Taxonomy" id="1798508"/>
    <lineage>
        <taxon>Bacteria</taxon>
        <taxon>Candidatus Kaiseribacteriota</taxon>
    </lineage>
</organism>
<dbReference type="EMBL" id="MFLV01000009">
    <property type="protein sequence ID" value="OGG71789.1"/>
    <property type="molecule type" value="Genomic_DNA"/>
</dbReference>
<evidence type="ECO:0000259" key="1">
    <source>
        <dbReference type="Pfam" id="PF00881"/>
    </source>
</evidence>
<dbReference type="CDD" id="cd02062">
    <property type="entry name" value="Nitro_FMN_reductase"/>
    <property type="match status" value="1"/>
</dbReference>
<comment type="caution">
    <text evidence="2">The sequence shown here is derived from an EMBL/GenBank/DDBJ whole genome shotgun (WGS) entry which is preliminary data.</text>
</comment>
<dbReference type="AlphaFoldDB" id="A0A1F6EDN5"/>
<dbReference type="GO" id="GO:0016491">
    <property type="term" value="F:oxidoreductase activity"/>
    <property type="evidence" value="ECO:0007669"/>
    <property type="project" value="InterPro"/>
</dbReference>
<protein>
    <recommendedName>
        <fullName evidence="1">Nitroreductase domain-containing protein</fullName>
    </recommendedName>
</protein>
<evidence type="ECO:0000313" key="3">
    <source>
        <dbReference type="Proteomes" id="UP000179115"/>
    </source>
</evidence>
<dbReference type="InterPro" id="IPR029479">
    <property type="entry name" value="Nitroreductase"/>
</dbReference>
<dbReference type="Proteomes" id="UP000179115">
    <property type="component" value="Unassembled WGS sequence"/>
</dbReference>
<accession>A0A1F6EDN5</accession>
<reference evidence="2 3" key="1">
    <citation type="journal article" date="2016" name="Nat. Commun.">
        <title>Thousands of microbial genomes shed light on interconnected biogeochemical processes in an aquifer system.</title>
        <authorList>
            <person name="Anantharaman K."/>
            <person name="Brown C.T."/>
            <person name="Hug L.A."/>
            <person name="Sharon I."/>
            <person name="Castelle C.J."/>
            <person name="Probst A.J."/>
            <person name="Thomas B.C."/>
            <person name="Singh A."/>
            <person name="Wilkins M.J."/>
            <person name="Karaoz U."/>
            <person name="Brodie E.L."/>
            <person name="Williams K.H."/>
            <person name="Hubbard S.S."/>
            <person name="Banfield J.F."/>
        </authorList>
    </citation>
    <scope>NUCLEOTIDE SEQUENCE [LARGE SCALE GENOMIC DNA]</scope>
</reference>
<feature type="domain" description="Nitroreductase" evidence="1">
    <location>
        <begin position="2"/>
        <end position="28"/>
    </location>
</feature>
<dbReference type="Pfam" id="PF00881">
    <property type="entry name" value="Nitroreductase"/>
    <property type="match status" value="1"/>
</dbReference>
<dbReference type="SUPFAM" id="SSF55469">
    <property type="entry name" value="FMN-dependent nitroreductase-like"/>
    <property type="match status" value="2"/>
</dbReference>
<sequence length="348" mass="40531">MDREIIKKIIEAGNYAPSGSNSQPWRFVSSGNVLCVIALPEKDHKIFNFRNRGTYIAHGALMENIEIASRFFNYEPQFELFPENGNSYRITFSPSKESKQVELYDSILKRHTNRKSYDTKLLSAEEKKYLFQETSRFPQCELVIIEGENILQLARNLAYDILISLQNKTLHQLLFQEILWREEEQKLRQGLYVKTMEVTPPKAFVFKMLKNWNIAKFLNKIKFTKKIYDENVKKMVSSGLMGAIIVNDDDRNFIDAGRLMENIWLRATKLGLSFQVTTGILFLWQQVNFGEKEKFSETEITTVNNAYKNLAETLKVQNKIIALIFRIGKADKPMAVSFKRPPKIEWSN</sequence>
<proteinExistence type="predicted"/>
<gene>
    <name evidence="2" type="ORF">A3A35_02615</name>
</gene>
<dbReference type="InterPro" id="IPR000415">
    <property type="entry name" value="Nitroreductase-like"/>
</dbReference>
<evidence type="ECO:0000313" key="2">
    <source>
        <dbReference type="EMBL" id="OGG71789.1"/>
    </source>
</evidence>
<name>A0A1F6EDN5_9BACT</name>
<dbReference type="Gene3D" id="3.40.109.10">
    <property type="entry name" value="NADH Oxidase"/>
    <property type="match status" value="2"/>
</dbReference>